<dbReference type="AlphaFoldDB" id="Q02D28"/>
<dbReference type="PROSITE" id="PS50297">
    <property type="entry name" value="ANK_REP_REGION"/>
    <property type="match status" value="1"/>
</dbReference>
<dbReference type="STRING" id="234267.Acid_0022"/>
<reference evidence="4" key="1">
    <citation type="submission" date="2006-10" db="EMBL/GenBank/DDBJ databases">
        <title>Complete sequence of Solibacter usitatus Ellin6076.</title>
        <authorList>
            <consortium name="US DOE Joint Genome Institute"/>
            <person name="Copeland A."/>
            <person name="Lucas S."/>
            <person name="Lapidus A."/>
            <person name="Barry K."/>
            <person name="Detter J.C."/>
            <person name="Glavina del Rio T."/>
            <person name="Hammon N."/>
            <person name="Israni S."/>
            <person name="Dalin E."/>
            <person name="Tice H."/>
            <person name="Pitluck S."/>
            <person name="Thompson L.S."/>
            <person name="Brettin T."/>
            <person name="Bruce D."/>
            <person name="Han C."/>
            <person name="Tapia R."/>
            <person name="Gilna P."/>
            <person name="Schmutz J."/>
            <person name="Larimer F."/>
            <person name="Land M."/>
            <person name="Hauser L."/>
            <person name="Kyrpides N."/>
            <person name="Mikhailova N."/>
            <person name="Janssen P.H."/>
            <person name="Kuske C.R."/>
            <person name="Richardson P."/>
        </authorList>
    </citation>
    <scope>NUCLEOTIDE SEQUENCE</scope>
    <source>
        <strain evidence="4">Ellin6076</strain>
    </source>
</reference>
<protein>
    <submittedName>
        <fullName evidence="4">Ankyrin</fullName>
    </submittedName>
</protein>
<dbReference type="PANTHER" id="PTHR24123">
    <property type="entry name" value="ANKYRIN REPEAT-CONTAINING"/>
    <property type="match status" value="1"/>
</dbReference>
<keyword evidence="1" id="KW-0677">Repeat</keyword>
<dbReference type="Gene3D" id="1.25.40.20">
    <property type="entry name" value="Ankyrin repeat-containing domain"/>
    <property type="match status" value="2"/>
</dbReference>
<evidence type="ECO:0000256" key="1">
    <source>
        <dbReference type="ARBA" id="ARBA00022737"/>
    </source>
</evidence>
<proteinExistence type="predicted"/>
<gene>
    <name evidence="4" type="ordered locus">Acid_0022</name>
</gene>
<dbReference type="EMBL" id="CP000473">
    <property type="protein sequence ID" value="ABJ81038.1"/>
    <property type="molecule type" value="Genomic_DNA"/>
</dbReference>
<dbReference type="InterPro" id="IPR051165">
    <property type="entry name" value="Multifunctional_ANK_Repeat"/>
</dbReference>
<name>Q02D28_SOLUE</name>
<feature type="repeat" description="ANK" evidence="3">
    <location>
        <begin position="298"/>
        <end position="330"/>
    </location>
</feature>
<dbReference type="InParanoid" id="Q02D28"/>
<keyword evidence="2 3" id="KW-0040">ANK repeat</keyword>
<feature type="repeat" description="ANK" evidence="3">
    <location>
        <begin position="331"/>
        <end position="363"/>
    </location>
</feature>
<evidence type="ECO:0000313" key="4">
    <source>
        <dbReference type="EMBL" id="ABJ81038.1"/>
    </source>
</evidence>
<dbReference type="Pfam" id="PF12796">
    <property type="entry name" value="Ank_2"/>
    <property type="match status" value="1"/>
</dbReference>
<evidence type="ECO:0000256" key="2">
    <source>
        <dbReference type="ARBA" id="ARBA00023043"/>
    </source>
</evidence>
<evidence type="ECO:0000256" key="3">
    <source>
        <dbReference type="PROSITE-ProRule" id="PRU00023"/>
    </source>
</evidence>
<organism evidence="4">
    <name type="scientific">Solibacter usitatus (strain Ellin6076)</name>
    <dbReference type="NCBI Taxonomy" id="234267"/>
    <lineage>
        <taxon>Bacteria</taxon>
        <taxon>Pseudomonadati</taxon>
        <taxon>Acidobacteriota</taxon>
        <taxon>Terriglobia</taxon>
        <taxon>Bryobacterales</taxon>
        <taxon>Solibacteraceae</taxon>
        <taxon>Candidatus Solibacter</taxon>
    </lineage>
</organism>
<dbReference type="OrthoDB" id="928522at2"/>
<dbReference type="PANTHER" id="PTHR24123:SF33">
    <property type="entry name" value="PROTEIN HOS4"/>
    <property type="match status" value="1"/>
</dbReference>
<dbReference type="InterPro" id="IPR036770">
    <property type="entry name" value="Ankyrin_rpt-contain_sf"/>
</dbReference>
<sequence>MSDALPLLPRPNLEQYKKLARDLQGACKSTDPGAVRQWAAYWVETLARLHGSANWPKAEQIERRWNKLKKDNEHLARCTLAGAQFFIAREYGFTSWPKFARHIRELARAHSLVSAFEAAADAIITGDEQTLRQLLAGHPELARERSTREHRSTLLHYVSANGVEDFRQKTPKNIVRITNLLLDAGADVDAESDAYGGGCTALGLVATSVHPEKAGVQIALLQTLLDRGAQLAHRSAAGNNHSIVHGCIANGQPAAARFLAGLGAPLDAESAAVVGRLDLLQSYFDESGARRPEANPKQLESAFLYACGYGSLDAARFLLDRGVDPAARDNQGRTALHWSAWAPEVGSIKLSLEHGAPVDAKDYEFHATPLDTVLWTWNNTPNLQDRERCYEAVTLLARAGAKLDRDHWCDPGKEGSVMLEKIDSDLRMLAALRGEP</sequence>
<dbReference type="SMART" id="SM00248">
    <property type="entry name" value="ANK"/>
    <property type="match status" value="5"/>
</dbReference>
<dbReference type="PROSITE" id="PS50088">
    <property type="entry name" value="ANK_REPEAT"/>
    <property type="match status" value="2"/>
</dbReference>
<dbReference type="SUPFAM" id="SSF48403">
    <property type="entry name" value="Ankyrin repeat"/>
    <property type="match status" value="1"/>
</dbReference>
<dbReference type="KEGG" id="sus:Acid_0022"/>
<dbReference type="eggNOG" id="COG0666">
    <property type="taxonomic scope" value="Bacteria"/>
</dbReference>
<dbReference type="InterPro" id="IPR002110">
    <property type="entry name" value="Ankyrin_rpt"/>
</dbReference>
<dbReference type="HOGENOM" id="CLU_628369_0_0_0"/>
<accession>Q02D28</accession>